<proteinExistence type="predicted"/>
<evidence type="ECO:0000313" key="1">
    <source>
        <dbReference type="EMBL" id="SEF58160.1"/>
    </source>
</evidence>
<organism evidence="1 2">
    <name type="scientific">Algoriphagus boritolerans DSM 17298 = JCM 18970</name>
    <dbReference type="NCBI Taxonomy" id="1120964"/>
    <lineage>
        <taxon>Bacteria</taxon>
        <taxon>Pseudomonadati</taxon>
        <taxon>Bacteroidota</taxon>
        <taxon>Cytophagia</taxon>
        <taxon>Cytophagales</taxon>
        <taxon>Cyclobacteriaceae</taxon>
        <taxon>Algoriphagus</taxon>
    </lineage>
</organism>
<protein>
    <submittedName>
        <fullName evidence="1">Uncharacterized protein</fullName>
    </submittedName>
</protein>
<evidence type="ECO:0000313" key="2">
    <source>
        <dbReference type="Proteomes" id="UP000236736"/>
    </source>
</evidence>
<sequence length="76" mass="9207">MKALVERECYLEKVRFDTVDLGQIVEYYADKEHPGLRIRRYYQGIGILKRGLNLNLVHYIPDYYKIYTFDFQVVKK</sequence>
<accession>A0A1H5T5S9</accession>
<dbReference type="Proteomes" id="UP000236736">
    <property type="component" value="Unassembled WGS sequence"/>
</dbReference>
<name>A0A1H5T5S9_9BACT</name>
<dbReference type="EMBL" id="FNVR01000002">
    <property type="protein sequence ID" value="SEF58160.1"/>
    <property type="molecule type" value="Genomic_DNA"/>
</dbReference>
<gene>
    <name evidence="1" type="ORF">SAMN03080598_00709</name>
</gene>
<dbReference type="AlphaFoldDB" id="A0A1H5T5S9"/>
<reference evidence="2" key="1">
    <citation type="submission" date="2016-10" db="EMBL/GenBank/DDBJ databases">
        <authorList>
            <person name="Varghese N."/>
            <person name="Submissions S."/>
        </authorList>
    </citation>
    <scope>NUCLEOTIDE SEQUENCE [LARGE SCALE GENOMIC DNA]</scope>
    <source>
        <strain evidence="2">DSM 17298</strain>
    </source>
</reference>
<keyword evidence="2" id="KW-1185">Reference proteome</keyword>